<dbReference type="PANTHER" id="PTHR31143">
    <property type="match status" value="1"/>
</dbReference>
<organism evidence="2 3">
    <name type="scientific">Paenibacillus oryzae</name>
    <dbReference type="NCBI Taxonomy" id="1844972"/>
    <lineage>
        <taxon>Bacteria</taxon>
        <taxon>Bacillati</taxon>
        <taxon>Bacillota</taxon>
        <taxon>Bacilli</taxon>
        <taxon>Bacillales</taxon>
        <taxon>Paenibacillaceae</taxon>
        <taxon>Paenibacillus</taxon>
    </lineage>
</organism>
<dbReference type="EMBL" id="LYPA01000029">
    <property type="protein sequence ID" value="OBR68126.1"/>
    <property type="molecule type" value="Genomic_DNA"/>
</dbReference>
<proteinExistence type="predicted"/>
<dbReference type="InterPro" id="IPR000182">
    <property type="entry name" value="GNAT_dom"/>
</dbReference>
<dbReference type="Pfam" id="PF12746">
    <property type="entry name" value="GNAT_acetyltran"/>
    <property type="match status" value="1"/>
</dbReference>
<keyword evidence="3" id="KW-1185">Reference proteome</keyword>
<evidence type="ECO:0000313" key="3">
    <source>
        <dbReference type="Proteomes" id="UP000092024"/>
    </source>
</evidence>
<dbReference type="STRING" id="1844972.A7K91_07930"/>
<comment type="caution">
    <text evidence="2">The sequence shown here is derived from an EMBL/GenBank/DDBJ whole genome shotgun (WGS) entry which is preliminary data.</text>
</comment>
<dbReference type="OrthoDB" id="2773476at2"/>
<gene>
    <name evidence="2" type="ORF">A7K91_07930</name>
</gene>
<dbReference type="InterPro" id="IPR016181">
    <property type="entry name" value="Acyl_CoA_acyltransferase"/>
</dbReference>
<dbReference type="SUPFAM" id="SSF55729">
    <property type="entry name" value="Acyl-CoA N-acyltransferases (Nat)"/>
    <property type="match status" value="1"/>
</dbReference>
<sequence length="266" mass="30172">MQELTSSQFQKVRPLVQGGHQHPEILSVIEGRNPGWIFADNADQPGSALVWNRGMHGFYLIGDCRNEDFTEGMDNFAAHTLEPRMRRYGLTDFEISGHHDKWDLEGMFASRNLYDFEQLVFETGRKASVPETKGYITLPLHQYSEENRWLFHTPLVKEHIEAFWTSVEAFKNNGFGYVAVSDAEVIGLCYTSCRANNRFAIGVETAPQSRGKGIGIYLASLVAGEVIDHGFIPYWDCTSDNTASKKLAQRLGFRLVHRYQCIGFPL</sequence>
<name>A0A1A5YR78_9BACL</name>
<dbReference type="PANTHER" id="PTHR31143:SF2">
    <property type="entry name" value="FR47-LIKE DOMAIN-CONTAINING PROTEIN-RELATED"/>
    <property type="match status" value="1"/>
</dbReference>
<reference evidence="2 3" key="1">
    <citation type="submission" date="2016-05" db="EMBL/GenBank/DDBJ databases">
        <title>Paenibacillus oryzae. sp. nov., isolated from the rice root.</title>
        <authorList>
            <person name="Zhang J."/>
            <person name="Zhang X."/>
        </authorList>
    </citation>
    <scope>NUCLEOTIDE SEQUENCE [LARGE SCALE GENOMIC DNA]</scope>
    <source>
        <strain evidence="2 3">1DrF-4</strain>
    </source>
</reference>
<evidence type="ECO:0000259" key="1">
    <source>
        <dbReference type="PROSITE" id="PS51186"/>
    </source>
</evidence>
<protein>
    <recommendedName>
        <fullName evidence="1">N-acetyltransferase domain-containing protein</fullName>
    </recommendedName>
</protein>
<accession>A0A1A5YR78</accession>
<dbReference type="AlphaFoldDB" id="A0A1A5YR78"/>
<dbReference type="PROSITE" id="PS51186">
    <property type="entry name" value="GNAT"/>
    <property type="match status" value="1"/>
</dbReference>
<dbReference type="RefSeq" id="WP_068679754.1">
    <property type="nucleotide sequence ID" value="NZ_LYPA01000029.1"/>
</dbReference>
<feature type="domain" description="N-acetyltransferase" evidence="1">
    <location>
        <begin position="138"/>
        <end position="266"/>
    </location>
</feature>
<dbReference type="GO" id="GO:0016747">
    <property type="term" value="F:acyltransferase activity, transferring groups other than amino-acyl groups"/>
    <property type="evidence" value="ECO:0007669"/>
    <property type="project" value="InterPro"/>
</dbReference>
<evidence type="ECO:0000313" key="2">
    <source>
        <dbReference type="EMBL" id="OBR68126.1"/>
    </source>
</evidence>
<dbReference type="Gene3D" id="3.40.630.30">
    <property type="match status" value="1"/>
</dbReference>
<dbReference type="InterPro" id="IPR027365">
    <property type="entry name" value="GNAT_acetyltra_YdfB-like"/>
</dbReference>
<dbReference type="Proteomes" id="UP000092024">
    <property type="component" value="Unassembled WGS sequence"/>
</dbReference>